<evidence type="ECO:0000313" key="5">
    <source>
        <dbReference type="Proteomes" id="UP001597221"/>
    </source>
</evidence>
<dbReference type="Proteomes" id="UP001597221">
    <property type="component" value="Unassembled WGS sequence"/>
</dbReference>
<evidence type="ECO:0000256" key="2">
    <source>
        <dbReference type="SAM" id="MobiDB-lite"/>
    </source>
</evidence>
<dbReference type="Gene3D" id="3.40.50.300">
    <property type="entry name" value="P-loop containing nucleotide triphosphate hydrolases"/>
    <property type="match status" value="2"/>
</dbReference>
<dbReference type="GO" id="GO:0004386">
    <property type="term" value="F:helicase activity"/>
    <property type="evidence" value="ECO:0007669"/>
    <property type="project" value="UniProtKB-KW"/>
</dbReference>
<evidence type="ECO:0000313" key="4">
    <source>
        <dbReference type="EMBL" id="MFD1608681.1"/>
    </source>
</evidence>
<reference evidence="5" key="1">
    <citation type="journal article" date="2019" name="Int. J. Syst. Evol. Microbiol.">
        <title>The Global Catalogue of Microorganisms (GCM) 10K type strain sequencing project: providing services to taxonomists for standard genome sequencing and annotation.</title>
        <authorList>
            <consortium name="The Broad Institute Genomics Platform"/>
            <consortium name="The Broad Institute Genome Sequencing Center for Infectious Disease"/>
            <person name="Wu L."/>
            <person name="Ma J."/>
        </authorList>
    </citation>
    <scope>NUCLEOTIDE SEQUENCE [LARGE SCALE GENOMIC DNA]</scope>
    <source>
        <strain evidence="5">CGMCC 1.12376</strain>
    </source>
</reference>
<dbReference type="InterPro" id="IPR014001">
    <property type="entry name" value="Helicase_ATP-bd"/>
</dbReference>
<dbReference type="Pfam" id="PF04851">
    <property type="entry name" value="ResIII"/>
    <property type="match status" value="1"/>
</dbReference>
<feature type="domain" description="Helicase C-terminal" evidence="3">
    <location>
        <begin position="779"/>
        <end position="939"/>
    </location>
</feature>
<keyword evidence="5" id="KW-1185">Reference proteome</keyword>
<feature type="region of interest" description="Disordered" evidence="2">
    <location>
        <begin position="630"/>
        <end position="655"/>
    </location>
</feature>
<keyword evidence="4" id="KW-0547">Nucleotide-binding</keyword>
<dbReference type="SUPFAM" id="SSF52540">
    <property type="entry name" value="P-loop containing nucleoside triphosphate hydrolases"/>
    <property type="match status" value="2"/>
</dbReference>
<gene>
    <name evidence="4" type="ORF">ACFSBH_13730</name>
</gene>
<keyword evidence="1" id="KW-0378">Hydrolase</keyword>
<dbReference type="InterPro" id="IPR001650">
    <property type="entry name" value="Helicase_C-like"/>
</dbReference>
<keyword evidence="4" id="KW-0067">ATP-binding</keyword>
<sequence>MMILADTYIKNETEENPKMLEVRINNLYQDVFCYGLAVEKNKQGRETVKMAIIAGNDSSLQAIKASMDIGSNGINFGYGYKLDTSWFFQSEIRGLYAEKGKYTRFPLPIEGETSYKAMVIAHDDVLSSTGEYIISFNTNPAEEIRRHLGGSRYGLHLLPEWKQPLYEELLNRGYLKEVPMYLTEGFQIKIFKLNLEEEEADNLVAELIRSGVFRFDNGIDSSYGQSIKNLDNLEDYLTANVDAMMDKVNEQVTPIHEPLENDSYPYFDEYDRPLFPVQAHVATAIVKKLNKQKNVLLEGEMSTGKTTMMTAIADAYAQNSGKKGFFSCVMVPPNLTKKWPREIKDILKNAEVHVIEQSSQLIQYHSNWTRQGRPKPNKPTFFVISYNTMRDGAAIRPAVDFYNKKTANGNEYRYGWYCPSCGKPHQQVIDSQSTIDEEGNEVIEEEKAVLNEYEFGTTRRLHKSKLPANAFCSECGESLWTRKVINRYDSFKEWTKHESKLLHAIKQESQTLISHIQSTQEPLKKARGFPRKVATIDYIKRKMKNFFDLTIVDEIHLTKSGNTAQGNALGALASASKHLIGGTGTLFGGKAEDVFYILFRLFPYLMKQNGFEYNEVTKWNHEYGNVEKTTTTYGSGDNGEYSNKNSHGGSKTRTSEKVLPGISPFVYGKFLVQNSCLVRLVDVWPDPVELVDVPTIFVPMDKELRDSYEDMQSTFEREIDSRRDGKKLYLPLTQNGVAFPDNPFTYPDVYYKVLDEITDTVQSKLIWSPKLLDENILLNKERKLQEIIQDEINEGRKSIVYVRDTGSSNKGRDVRPRLKKVLEDIGAKVCILDTTTTKTNNRSEWLEKKIEEEGYDVCIVSQELVKVGLDLLCTPTLIFYQFSWSLFTINQAARRAWRIGQTEECRIFYLAYENSYQEQMAQLIAKKKKAAAAISGDVSSDGLSAMLGDEGDLQAMLVKSIQKGEVIKGSAEEWVSQTSDRAREILSGIGKKKVATPKVQFINWVKATVENTSTQNILIDKADKIVACIEKEKHSGFMINNGVLEIDLVKAFGFEIVDDKAILSHLINVERKPLAKPADNNDDAIQISLFTVGEENEKVKRKSKKAPVEGQLGFDLFAG</sequence>
<keyword evidence="4" id="KW-0347">Helicase</keyword>
<comment type="caution">
    <text evidence="4">The sequence shown here is derived from an EMBL/GenBank/DDBJ whole genome shotgun (WGS) entry which is preliminary data.</text>
</comment>
<name>A0ABW4HT27_9BACI</name>
<dbReference type="PANTHER" id="PTHR45766:SF6">
    <property type="entry name" value="SWI_SNF-RELATED MATRIX-ASSOCIATED ACTIN-DEPENDENT REGULATOR OF CHROMATIN SUBFAMILY A-LIKE PROTEIN 1"/>
    <property type="match status" value="1"/>
</dbReference>
<dbReference type="Pfam" id="PF00271">
    <property type="entry name" value="Helicase_C"/>
    <property type="match status" value="1"/>
</dbReference>
<proteinExistence type="predicted"/>
<evidence type="ECO:0000259" key="3">
    <source>
        <dbReference type="PROSITE" id="PS51194"/>
    </source>
</evidence>
<dbReference type="SMART" id="SM00487">
    <property type="entry name" value="DEXDc"/>
    <property type="match status" value="1"/>
</dbReference>
<dbReference type="PANTHER" id="PTHR45766">
    <property type="entry name" value="DNA ANNEALING HELICASE AND ENDONUCLEASE ZRANB3 FAMILY MEMBER"/>
    <property type="match status" value="1"/>
</dbReference>
<dbReference type="RefSeq" id="WP_379598053.1">
    <property type="nucleotide sequence ID" value="NZ_JBHUDE010000126.1"/>
</dbReference>
<dbReference type="InterPro" id="IPR006935">
    <property type="entry name" value="Helicase/UvrB_N"/>
</dbReference>
<dbReference type="InterPro" id="IPR027417">
    <property type="entry name" value="P-loop_NTPase"/>
</dbReference>
<accession>A0ABW4HT27</accession>
<feature type="compositionally biased region" description="Polar residues" evidence="2">
    <location>
        <begin position="630"/>
        <end position="652"/>
    </location>
</feature>
<dbReference type="EMBL" id="JBHUDE010000126">
    <property type="protein sequence ID" value="MFD1608681.1"/>
    <property type="molecule type" value="Genomic_DNA"/>
</dbReference>
<protein>
    <submittedName>
        <fullName evidence="4">DEAD/DEAH box helicase family protein</fullName>
    </submittedName>
</protein>
<dbReference type="PROSITE" id="PS51194">
    <property type="entry name" value="HELICASE_CTER"/>
    <property type="match status" value="1"/>
</dbReference>
<organism evidence="4 5">
    <name type="scientific">Oceanobacillus luteolus</name>
    <dbReference type="NCBI Taxonomy" id="1274358"/>
    <lineage>
        <taxon>Bacteria</taxon>
        <taxon>Bacillati</taxon>
        <taxon>Bacillota</taxon>
        <taxon>Bacilli</taxon>
        <taxon>Bacillales</taxon>
        <taxon>Bacillaceae</taxon>
        <taxon>Oceanobacillus</taxon>
    </lineage>
</organism>
<evidence type="ECO:0000256" key="1">
    <source>
        <dbReference type="ARBA" id="ARBA00022801"/>
    </source>
</evidence>